<evidence type="ECO:0000256" key="4">
    <source>
        <dbReference type="SAM" id="Phobius"/>
    </source>
</evidence>
<evidence type="ECO:0000256" key="3">
    <source>
        <dbReference type="SAM" id="MobiDB-lite"/>
    </source>
</evidence>
<evidence type="ECO:0000256" key="2">
    <source>
        <dbReference type="ARBA" id="ARBA00024438"/>
    </source>
</evidence>
<evidence type="ECO:0000259" key="5">
    <source>
        <dbReference type="Pfam" id="PF13490"/>
    </source>
</evidence>
<dbReference type="InterPro" id="IPR027383">
    <property type="entry name" value="Znf_put"/>
</dbReference>
<keyword evidence="4" id="KW-0812">Transmembrane</keyword>
<dbReference type="Gene3D" id="1.10.10.1320">
    <property type="entry name" value="Anti-sigma factor, zinc-finger domain"/>
    <property type="match status" value="1"/>
</dbReference>
<keyword evidence="7" id="KW-1185">Reference proteome</keyword>
<feature type="compositionally biased region" description="Polar residues" evidence="3">
    <location>
        <begin position="215"/>
        <end position="226"/>
    </location>
</feature>
<name>A0ABS2GA82_9FIRM</name>
<evidence type="ECO:0000313" key="7">
    <source>
        <dbReference type="Proteomes" id="UP000729290"/>
    </source>
</evidence>
<feature type="transmembrane region" description="Helical" evidence="4">
    <location>
        <begin position="107"/>
        <end position="127"/>
    </location>
</feature>
<feature type="compositionally biased region" description="Polar residues" evidence="3">
    <location>
        <begin position="148"/>
        <end position="185"/>
    </location>
</feature>
<feature type="region of interest" description="Disordered" evidence="3">
    <location>
        <begin position="138"/>
        <end position="231"/>
    </location>
</feature>
<evidence type="ECO:0000313" key="6">
    <source>
        <dbReference type="EMBL" id="MBM6877527.1"/>
    </source>
</evidence>
<protein>
    <recommendedName>
        <fullName evidence="2">Anti-sigma-W factor RsiW</fullName>
    </recommendedName>
</protein>
<comment type="similarity">
    <text evidence="1">Belongs to the zinc-associated anti-sigma factor (ZAS) superfamily. Anti-sigma-W factor family.</text>
</comment>
<keyword evidence="4" id="KW-1133">Transmembrane helix</keyword>
<gene>
    <name evidence="6" type="ORF">H9X83_05075</name>
</gene>
<feature type="domain" description="Putative zinc-finger" evidence="5">
    <location>
        <begin position="3"/>
        <end position="37"/>
    </location>
</feature>
<reference evidence="6 7" key="1">
    <citation type="journal article" date="2021" name="Sci. Rep.">
        <title>The distribution of antibiotic resistance genes in chicken gut microbiota commensals.</title>
        <authorList>
            <person name="Juricova H."/>
            <person name="Matiasovicova J."/>
            <person name="Kubasova T."/>
            <person name="Cejkova D."/>
            <person name="Rychlik I."/>
        </authorList>
    </citation>
    <scope>NUCLEOTIDE SEQUENCE [LARGE SCALE GENOMIC DNA]</scope>
    <source>
        <strain evidence="6 7">An431b</strain>
    </source>
</reference>
<organism evidence="6 7">
    <name type="scientific">Anaerotignum lactatifermentans</name>
    <dbReference type="NCBI Taxonomy" id="160404"/>
    <lineage>
        <taxon>Bacteria</taxon>
        <taxon>Bacillati</taxon>
        <taxon>Bacillota</taxon>
        <taxon>Clostridia</taxon>
        <taxon>Lachnospirales</taxon>
        <taxon>Anaerotignaceae</taxon>
        <taxon>Anaerotignum</taxon>
    </lineage>
</organism>
<dbReference type="Proteomes" id="UP000729290">
    <property type="component" value="Unassembled WGS sequence"/>
</dbReference>
<dbReference type="EMBL" id="JACSNV010000005">
    <property type="protein sequence ID" value="MBM6877527.1"/>
    <property type="molecule type" value="Genomic_DNA"/>
</dbReference>
<dbReference type="Pfam" id="PF13490">
    <property type="entry name" value="zf-HC2"/>
    <property type="match status" value="1"/>
</dbReference>
<comment type="caution">
    <text evidence="6">The sequence shown here is derived from an EMBL/GenBank/DDBJ whole genome shotgun (WGS) entry which is preliminary data.</text>
</comment>
<dbReference type="RefSeq" id="WP_205133448.1">
    <property type="nucleotide sequence ID" value="NZ_JACSNT010000006.1"/>
</dbReference>
<feature type="compositionally biased region" description="Basic and acidic residues" evidence="3">
    <location>
        <begin position="201"/>
        <end position="212"/>
    </location>
</feature>
<accession>A0ABS2GA82</accession>
<evidence type="ECO:0000256" key="1">
    <source>
        <dbReference type="ARBA" id="ARBA00024353"/>
    </source>
</evidence>
<proteinExistence type="inferred from homology"/>
<dbReference type="InterPro" id="IPR041916">
    <property type="entry name" value="Anti_sigma_zinc_sf"/>
</dbReference>
<keyword evidence="4" id="KW-0472">Membrane</keyword>
<sequence>MKCEDCREQLWALFGGELPEEEAQRLRAHLAKCPACAEEAKLIQNLSKTLRDLPEEELPSGFHDELMQKLGREKEARLEDTKAISPSETEGKVVPFPGRKKPGRRNFGLIAAAVVLVAVLGGSQGILQMRSSQDAVVQEMMEQADADSVQTKVRSVQEDTAQTEEVTGTENEQLQAQTGTGTTPAVTKKEQTANYASNAKTGEETSSEKRMDTASAPQTSNTTANEESLDVMPMTASQIADGQPGLRSVTPAQEDVALKVADVPAAMTQVEAIAEEMSLTEVEKTENSLTYAMAESQKPAFLEELKEVGTHEAQAAVTDSQNEIWVKVTFETQTTE</sequence>